<feature type="compositionally biased region" description="Basic and acidic residues" evidence="1">
    <location>
        <begin position="1"/>
        <end position="19"/>
    </location>
</feature>
<dbReference type="Proteomes" id="UP001189429">
    <property type="component" value="Unassembled WGS sequence"/>
</dbReference>
<feature type="non-terminal residue" evidence="2">
    <location>
        <position position="490"/>
    </location>
</feature>
<accession>A0ABN9TPA5</accession>
<organism evidence="2 3">
    <name type="scientific">Prorocentrum cordatum</name>
    <dbReference type="NCBI Taxonomy" id="2364126"/>
    <lineage>
        <taxon>Eukaryota</taxon>
        <taxon>Sar</taxon>
        <taxon>Alveolata</taxon>
        <taxon>Dinophyceae</taxon>
        <taxon>Prorocentrales</taxon>
        <taxon>Prorocentraceae</taxon>
        <taxon>Prorocentrum</taxon>
    </lineage>
</organism>
<keyword evidence="3" id="KW-1185">Reference proteome</keyword>
<protein>
    <recommendedName>
        <fullName evidence="4">CCZ1/INTU/HSP4 first Longin domain-containing protein</fullName>
    </recommendedName>
</protein>
<proteinExistence type="predicted"/>
<evidence type="ECO:0000256" key="1">
    <source>
        <dbReference type="SAM" id="MobiDB-lite"/>
    </source>
</evidence>
<name>A0ABN9TPA5_9DINO</name>
<evidence type="ECO:0000313" key="3">
    <source>
        <dbReference type="Proteomes" id="UP001189429"/>
    </source>
</evidence>
<gene>
    <name evidence="2" type="ORF">PCOR1329_LOCUS40878</name>
</gene>
<evidence type="ECO:0000313" key="2">
    <source>
        <dbReference type="EMBL" id="CAK0847750.1"/>
    </source>
</evidence>
<comment type="caution">
    <text evidence="2">The sequence shown here is derived from an EMBL/GenBank/DDBJ whole genome shotgun (WGS) entry which is preliminary data.</text>
</comment>
<feature type="non-terminal residue" evidence="2">
    <location>
        <position position="1"/>
    </location>
</feature>
<sequence length="490" mass="53842">FPRKVRADIGVRKRARDPATRLPRGMVRRNFFRSAAPTRKRKKKRPVGEGGAPANSPANLPPRAGGQDCRSVAAAGQRAQRVAAGRTLPRLLHLMRVSLLHRPERCVDSADGLRPQGGLFGYIAGDPAFIVGTFSRRGVPMADVVPLRRRSRQPAPVRALRATWVAQYKDLHAVKQSEISNVGVHFQAAPRSGGQRSSLHFTSWRDEAGCDKALAQLSRTLAALWDVARDRAQARQRGPGFRNVCVARPAAVDAHVAEAAARGERHCTAPRADQSKTQFVLDLPLPLQLETKKHALILATRVFLLHLLQNFSEAFCGRASRRAIAEYYSANCLAFSVGSRALWYLSAVPSNDALRAFICDALENYLGPLVEHMRKHVNLYSGSVVRGGGNWDLAARVRNDQGREFSVILVWIGVDGALLKPVIASKTEDLVDLLPDLDDVVSSLKRDRQEAGLGLAASAPMCHCTDVYGKHRLKLAEFYMGKYPEQTTIA</sequence>
<dbReference type="EMBL" id="CAUYUJ010014926">
    <property type="protein sequence ID" value="CAK0847750.1"/>
    <property type="molecule type" value="Genomic_DNA"/>
</dbReference>
<feature type="region of interest" description="Disordered" evidence="1">
    <location>
        <begin position="1"/>
        <end position="68"/>
    </location>
</feature>
<reference evidence="2" key="1">
    <citation type="submission" date="2023-10" db="EMBL/GenBank/DDBJ databases">
        <authorList>
            <person name="Chen Y."/>
            <person name="Shah S."/>
            <person name="Dougan E. K."/>
            <person name="Thang M."/>
            <person name="Chan C."/>
        </authorList>
    </citation>
    <scope>NUCLEOTIDE SEQUENCE [LARGE SCALE GENOMIC DNA]</scope>
</reference>
<evidence type="ECO:0008006" key="4">
    <source>
        <dbReference type="Google" id="ProtNLM"/>
    </source>
</evidence>